<sequence length="459" mass="50891">MSDPVARTEDLIEWLRAKGGHFHPSAELRKDDTTGMSVFSKAPLGANEKYVSCPFDLAVTCELATKAICEIAKLEEKDLVWPAGTAKEGEEWSERMRICAYLGLHWVYEDKPNEEWPSTLAHQKYLASLPPPEELTTPLYYNEQELSLLQGTNLLGAVQDRKKEWSAESEVLRTVLKEEGLTWDRYLATATYMSSRAFPSKLLELPKDGEVSAQASSQDRVSKPILLPGVDIFNHARGQPIVWLSALTASPIFSDPIPSISLVSTKESPADTQLFNNYGAKPNDELLLGYGFVLDPNPDDVVNLRLGSASLPPAVTEKLKEKGLDAAERFEVKRDGVIPKSLLEVMRVMLSGGEDEHDHDCEEEHGEDEHAMYEQEAKEMELEMDVLGMLGGMLDDKLEKLEESEAGVGKVRADVVKACAVYKQGQIDILNTAMDKISERIERIEGLMDEGMGGCPCCS</sequence>
<evidence type="ECO:0000256" key="2">
    <source>
        <dbReference type="ARBA" id="ARBA00022679"/>
    </source>
</evidence>
<evidence type="ECO:0000313" key="4">
    <source>
        <dbReference type="EMBL" id="ODN84405.1"/>
    </source>
</evidence>
<dbReference type="CDD" id="cd19180">
    <property type="entry name" value="SET_SpSET10-like"/>
    <property type="match status" value="1"/>
</dbReference>
<dbReference type="Gene3D" id="3.90.1420.10">
    <property type="entry name" value="Rubisco LSMT, substrate-binding domain"/>
    <property type="match status" value="1"/>
</dbReference>
<dbReference type="RefSeq" id="XP_018998208.1">
    <property type="nucleotide sequence ID" value="XM_019133503.1"/>
</dbReference>
<dbReference type="GO" id="GO:0016279">
    <property type="term" value="F:protein-lysine N-methyltransferase activity"/>
    <property type="evidence" value="ECO:0007669"/>
    <property type="project" value="InterPro"/>
</dbReference>
<dbReference type="Proteomes" id="UP000094065">
    <property type="component" value="Unassembled WGS sequence"/>
</dbReference>
<dbReference type="STRING" id="1295533.A0A1E3I7R3"/>
<dbReference type="SUPFAM" id="SSF81822">
    <property type="entry name" value="RuBisCo LSMT C-terminal, substrate-binding domain"/>
    <property type="match status" value="1"/>
</dbReference>
<dbReference type="InterPro" id="IPR050600">
    <property type="entry name" value="SETD3_SETD6_MTase"/>
</dbReference>
<dbReference type="InterPro" id="IPR036464">
    <property type="entry name" value="Rubisco_LSMT_subst-bd_sf"/>
</dbReference>
<evidence type="ECO:0000313" key="5">
    <source>
        <dbReference type="Proteomes" id="UP000094065"/>
    </source>
</evidence>
<dbReference type="PANTHER" id="PTHR13271">
    <property type="entry name" value="UNCHARACTERIZED PUTATIVE METHYLTRANSFERASE"/>
    <property type="match status" value="1"/>
</dbReference>
<keyword evidence="2" id="KW-0808">Transferase</keyword>
<dbReference type="GO" id="GO:0032259">
    <property type="term" value="P:methylation"/>
    <property type="evidence" value="ECO:0007669"/>
    <property type="project" value="UniProtKB-KW"/>
</dbReference>
<protein>
    <recommendedName>
        <fullName evidence="6">SET domain-containing protein</fullName>
    </recommendedName>
</protein>
<dbReference type="EMBL" id="AWGJ01000001">
    <property type="protein sequence ID" value="ODN84405.1"/>
    <property type="molecule type" value="Genomic_DNA"/>
</dbReference>
<dbReference type="AlphaFoldDB" id="A0A1E3I7R3"/>
<comment type="caution">
    <text evidence="4">The sequence shown here is derived from an EMBL/GenBank/DDBJ whole genome shotgun (WGS) entry which is preliminary data.</text>
</comment>
<dbReference type="SUPFAM" id="SSF82199">
    <property type="entry name" value="SET domain"/>
    <property type="match status" value="1"/>
</dbReference>
<proteinExistence type="predicted"/>
<evidence type="ECO:0000256" key="3">
    <source>
        <dbReference type="ARBA" id="ARBA00022691"/>
    </source>
</evidence>
<reference evidence="4 5" key="1">
    <citation type="submission" date="2016-06" db="EMBL/GenBank/DDBJ databases">
        <title>Evolution of pathogenesis and genome organization in the Tremellales.</title>
        <authorList>
            <person name="Cuomo C."/>
            <person name="Litvintseva A."/>
            <person name="Heitman J."/>
            <person name="Chen Y."/>
            <person name="Sun S."/>
            <person name="Springer D."/>
            <person name="Dromer F."/>
            <person name="Young S."/>
            <person name="Zeng Q."/>
            <person name="Chapman S."/>
            <person name="Gujja S."/>
            <person name="Saif S."/>
            <person name="Birren B."/>
        </authorList>
    </citation>
    <scope>NUCLEOTIDE SEQUENCE [LARGE SCALE GENOMIC DNA]</scope>
    <source>
        <strain evidence="4 5">CBS 6039</strain>
    </source>
</reference>
<keyword evidence="3" id="KW-0949">S-adenosyl-L-methionine</keyword>
<keyword evidence="1" id="KW-0489">Methyltransferase</keyword>
<organism evidence="4 5">
    <name type="scientific">Cryptococcus amylolentus CBS 6039</name>
    <dbReference type="NCBI Taxonomy" id="1295533"/>
    <lineage>
        <taxon>Eukaryota</taxon>
        <taxon>Fungi</taxon>
        <taxon>Dikarya</taxon>
        <taxon>Basidiomycota</taxon>
        <taxon>Agaricomycotina</taxon>
        <taxon>Tremellomycetes</taxon>
        <taxon>Tremellales</taxon>
        <taxon>Cryptococcaceae</taxon>
        <taxon>Cryptococcus</taxon>
    </lineage>
</organism>
<accession>A0A1E3I7R3</accession>
<dbReference type="InterPro" id="IPR046341">
    <property type="entry name" value="SET_dom_sf"/>
</dbReference>
<dbReference type="InterPro" id="IPR044432">
    <property type="entry name" value="Set10/Efm1_SET"/>
</dbReference>
<dbReference type="GO" id="GO:0005634">
    <property type="term" value="C:nucleus"/>
    <property type="evidence" value="ECO:0007669"/>
    <property type="project" value="TreeGrafter"/>
</dbReference>
<keyword evidence="5" id="KW-1185">Reference proteome</keyword>
<dbReference type="Gene3D" id="3.90.1410.10">
    <property type="entry name" value="set domain protein methyltransferase, domain 1"/>
    <property type="match status" value="1"/>
</dbReference>
<dbReference type="OrthoDB" id="42889at2759"/>
<name>A0A1E3I7R3_9TREE</name>
<evidence type="ECO:0000256" key="1">
    <source>
        <dbReference type="ARBA" id="ARBA00022603"/>
    </source>
</evidence>
<dbReference type="GeneID" id="30151670"/>
<dbReference type="PANTHER" id="PTHR13271:SF147">
    <property type="entry name" value="PROTEIN-LYSINE N-METHYLTRANSFERASE EFM1-RELATED"/>
    <property type="match status" value="1"/>
</dbReference>
<evidence type="ECO:0008006" key="6">
    <source>
        <dbReference type="Google" id="ProtNLM"/>
    </source>
</evidence>
<gene>
    <name evidence="4" type="ORF">L202_00361</name>
</gene>